<keyword evidence="3" id="KW-1003">Cell membrane</keyword>
<dbReference type="CDD" id="cd06261">
    <property type="entry name" value="TM_PBP2"/>
    <property type="match status" value="1"/>
</dbReference>
<keyword evidence="4 7" id="KW-0812">Transmembrane</keyword>
<proteinExistence type="inferred from homology"/>
<feature type="compositionally biased region" description="Basic and acidic residues" evidence="8">
    <location>
        <begin position="12"/>
        <end position="25"/>
    </location>
</feature>
<accession>A0A365H4E4</accession>
<evidence type="ECO:0000256" key="2">
    <source>
        <dbReference type="ARBA" id="ARBA00022448"/>
    </source>
</evidence>
<dbReference type="GO" id="GO:0055085">
    <property type="term" value="P:transmembrane transport"/>
    <property type="evidence" value="ECO:0007669"/>
    <property type="project" value="InterPro"/>
</dbReference>
<reference evidence="10 11" key="1">
    <citation type="submission" date="2018-06" db="EMBL/GenBank/DDBJ databases">
        <title>Actinomadura craniellae sp. nov. isolated from marine sponge Craniella sp.</title>
        <authorList>
            <person name="Li L."/>
            <person name="Xu Q.H."/>
            <person name="Lin H.W."/>
            <person name="Lu Y.H."/>
        </authorList>
    </citation>
    <scope>NUCLEOTIDE SEQUENCE [LARGE SCALE GENOMIC DNA]</scope>
    <source>
        <strain evidence="10 11">LHW63021</strain>
    </source>
</reference>
<dbReference type="SUPFAM" id="SSF161098">
    <property type="entry name" value="MetI-like"/>
    <property type="match status" value="1"/>
</dbReference>
<feature type="transmembrane region" description="Helical" evidence="7">
    <location>
        <begin position="108"/>
        <end position="129"/>
    </location>
</feature>
<dbReference type="PROSITE" id="PS50928">
    <property type="entry name" value="ABC_TM1"/>
    <property type="match status" value="1"/>
</dbReference>
<dbReference type="EMBL" id="QLYX01000007">
    <property type="protein sequence ID" value="RAY13876.1"/>
    <property type="molecule type" value="Genomic_DNA"/>
</dbReference>
<keyword evidence="6 7" id="KW-0472">Membrane</keyword>
<dbReference type="PANTHER" id="PTHR30151">
    <property type="entry name" value="ALKANE SULFONATE ABC TRANSPORTER-RELATED, MEMBRANE SUBUNIT"/>
    <property type="match status" value="1"/>
</dbReference>
<feature type="transmembrane region" description="Helical" evidence="7">
    <location>
        <begin position="167"/>
        <end position="186"/>
    </location>
</feature>
<comment type="subcellular location">
    <subcellularLocation>
        <location evidence="1 7">Cell membrane</location>
        <topology evidence="1 7">Multi-pass membrane protein</topology>
    </subcellularLocation>
</comment>
<feature type="transmembrane region" description="Helical" evidence="7">
    <location>
        <begin position="229"/>
        <end position="252"/>
    </location>
</feature>
<comment type="similarity">
    <text evidence="7">Belongs to the binding-protein-dependent transport system permease family.</text>
</comment>
<evidence type="ECO:0000256" key="3">
    <source>
        <dbReference type="ARBA" id="ARBA00022475"/>
    </source>
</evidence>
<dbReference type="Pfam" id="PF00528">
    <property type="entry name" value="BPD_transp_1"/>
    <property type="match status" value="1"/>
</dbReference>
<organism evidence="10 11">
    <name type="scientific">Actinomadura craniellae</name>
    <dbReference type="NCBI Taxonomy" id="2231787"/>
    <lineage>
        <taxon>Bacteria</taxon>
        <taxon>Bacillati</taxon>
        <taxon>Actinomycetota</taxon>
        <taxon>Actinomycetes</taxon>
        <taxon>Streptosporangiales</taxon>
        <taxon>Thermomonosporaceae</taxon>
        <taxon>Actinomadura</taxon>
    </lineage>
</organism>
<name>A0A365H4E4_9ACTN</name>
<dbReference type="AlphaFoldDB" id="A0A365H4E4"/>
<dbReference type="OrthoDB" id="3173654at2"/>
<feature type="transmembrane region" description="Helical" evidence="7">
    <location>
        <begin position="141"/>
        <end position="161"/>
    </location>
</feature>
<feature type="transmembrane region" description="Helical" evidence="7">
    <location>
        <begin position="264"/>
        <end position="284"/>
    </location>
</feature>
<keyword evidence="2 7" id="KW-0813">Transport</keyword>
<dbReference type="RefSeq" id="WP_111868523.1">
    <property type="nucleotide sequence ID" value="NZ_QLYX01000007.1"/>
</dbReference>
<keyword evidence="5 7" id="KW-1133">Transmembrane helix</keyword>
<evidence type="ECO:0000256" key="4">
    <source>
        <dbReference type="ARBA" id="ARBA00022692"/>
    </source>
</evidence>
<evidence type="ECO:0000256" key="1">
    <source>
        <dbReference type="ARBA" id="ARBA00004651"/>
    </source>
</evidence>
<gene>
    <name evidence="10" type="ORF">DPM19_16345</name>
</gene>
<evidence type="ECO:0000256" key="7">
    <source>
        <dbReference type="RuleBase" id="RU363032"/>
    </source>
</evidence>
<keyword evidence="11" id="KW-1185">Reference proteome</keyword>
<dbReference type="Proteomes" id="UP000251891">
    <property type="component" value="Unassembled WGS sequence"/>
</dbReference>
<evidence type="ECO:0000259" key="9">
    <source>
        <dbReference type="PROSITE" id="PS50928"/>
    </source>
</evidence>
<protein>
    <submittedName>
        <fullName evidence="10">ABC transporter permease</fullName>
    </submittedName>
</protein>
<evidence type="ECO:0000313" key="11">
    <source>
        <dbReference type="Proteomes" id="UP000251891"/>
    </source>
</evidence>
<dbReference type="Gene3D" id="1.10.3720.10">
    <property type="entry name" value="MetI-like"/>
    <property type="match status" value="1"/>
</dbReference>
<dbReference type="InterPro" id="IPR000515">
    <property type="entry name" value="MetI-like"/>
</dbReference>
<dbReference type="GO" id="GO:0005886">
    <property type="term" value="C:plasma membrane"/>
    <property type="evidence" value="ECO:0007669"/>
    <property type="project" value="UniProtKB-SubCell"/>
</dbReference>
<feature type="domain" description="ABC transmembrane type-1" evidence="9">
    <location>
        <begin position="101"/>
        <end position="285"/>
    </location>
</feature>
<dbReference type="InterPro" id="IPR035906">
    <property type="entry name" value="MetI-like_sf"/>
</dbReference>
<evidence type="ECO:0000256" key="8">
    <source>
        <dbReference type="SAM" id="MobiDB-lite"/>
    </source>
</evidence>
<dbReference type="PANTHER" id="PTHR30151:SF0">
    <property type="entry name" value="ABC TRANSPORTER PERMEASE PROTEIN MJ0413-RELATED"/>
    <property type="match status" value="1"/>
</dbReference>
<feature type="region of interest" description="Disordered" evidence="8">
    <location>
        <begin position="1"/>
        <end position="25"/>
    </location>
</feature>
<evidence type="ECO:0000256" key="5">
    <source>
        <dbReference type="ARBA" id="ARBA00022989"/>
    </source>
</evidence>
<sequence>MSTVDELPPAARARETRGRADWPELPRHPARRARAGWLAPRREISPAARWTLRALSLLVPLAVWVALSTSGRVDPTFLPTPAATWDAWWEMARSGELWTDTAASVRRVLLGFGLALLISVPLGFAMGTWRWALAALEPIIGLVRYWPAGAFIPLLIIWLGLGESSKLAVLVIGVVFFNTLMVAEAVRRVPQRLLEASMTLGATPGVLVRKVIFPYALPGIIDAARVNSAAAWNLVVIAELFAATSGLGYRIVRSGRFLQTDRIFAVLIVIGVIGILMDVGLRLLRDRIGRWTP</sequence>
<comment type="caution">
    <text evidence="10">The sequence shown here is derived from an EMBL/GenBank/DDBJ whole genome shotgun (WGS) entry which is preliminary data.</text>
</comment>
<evidence type="ECO:0000256" key="6">
    <source>
        <dbReference type="ARBA" id="ARBA00023136"/>
    </source>
</evidence>
<evidence type="ECO:0000313" key="10">
    <source>
        <dbReference type="EMBL" id="RAY13876.1"/>
    </source>
</evidence>